<dbReference type="EMBL" id="KN836233">
    <property type="protein sequence ID" value="KIK32467.1"/>
    <property type="molecule type" value="Genomic_DNA"/>
</dbReference>
<dbReference type="STRING" id="930992.A0A0D0AE37"/>
<proteinExistence type="predicted"/>
<evidence type="ECO:0000313" key="2">
    <source>
        <dbReference type="Proteomes" id="UP000054485"/>
    </source>
</evidence>
<sequence length="182" mass="20474">MGKFDHIAELTGSDNYPSWRQAVELALAGEGLWSHCSAGTDPNDIAEYASVMPQAATAGQPTSAELTLMKDWIKEDTQTKAIIGRRLSPVIQNILGEKLTARQQWEMLSKRFARLDVTSQYELHSLLFSERLKDPDDASCYLGVFENGRRRFVEMGVTFTDGEGIFMLLNGLPEMPQWVVFR</sequence>
<dbReference type="AlphaFoldDB" id="A0A0D0AE37"/>
<protein>
    <recommendedName>
        <fullName evidence="3">Retrotransposon Copia-like N-terminal domain-containing protein</fullName>
    </recommendedName>
</protein>
<gene>
    <name evidence="1" type="ORF">CY34DRAFT_37624</name>
</gene>
<dbReference type="Proteomes" id="UP000054485">
    <property type="component" value="Unassembled WGS sequence"/>
</dbReference>
<evidence type="ECO:0000313" key="1">
    <source>
        <dbReference type="EMBL" id="KIK32467.1"/>
    </source>
</evidence>
<reference evidence="1 2" key="1">
    <citation type="submission" date="2014-04" db="EMBL/GenBank/DDBJ databases">
        <authorList>
            <consortium name="DOE Joint Genome Institute"/>
            <person name="Kuo A."/>
            <person name="Ruytinx J."/>
            <person name="Rineau F."/>
            <person name="Colpaert J."/>
            <person name="Kohler A."/>
            <person name="Nagy L.G."/>
            <person name="Floudas D."/>
            <person name="Copeland A."/>
            <person name="Barry K.W."/>
            <person name="Cichocki N."/>
            <person name="Veneault-Fourrey C."/>
            <person name="LaButti K."/>
            <person name="Lindquist E.A."/>
            <person name="Lipzen A."/>
            <person name="Lundell T."/>
            <person name="Morin E."/>
            <person name="Murat C."/>
            <person name="Sun H."/>
            <person name="Tunlid A."/>
            <person name="Henrissat B."/>
            <person name="Grigoriev I.V."/>
            <person name="Hibbett D.S."/>
            <person name="Martin F."/>
            <person name="Nordberg H.P."/>
            <person name="Cantor M.N."/>
            <person name="Hua S.X."/>
        </authorList>
    </citation>
    <scope>NUCLEOTIDE SEQUENCE [LARGE SCALE GENOMIC DNA]</scope>
    <source>
        <strain evidence="1 2">UH-Slu-Lm8-n1</strain>
    </source>
</reference>
<feature type="non-terminal residue" evidence="1">
    <location>
        <position position="182"/>
    </location>
</feature>
<reference evidence="2" key="2">
    <citation type="submission" date="2015-01" db="EMBL/GenBank/DDBJ databases">
        <title>Evolutionary Origins and Diversification of the Mycorrhizal Mutualists.</title>
        <authorList>
            <consortium name="DOE Joint Genome Institute"/>
            <consortium name="Mycorrhizal Genomics Consortium"/>
            <person name="Kohler A."/>
            <person name="Kuo A."/>
            <person name="Nagy L.G."/>
            <person name="Floudas D."/>
            <person name="Copeland A."/>
            <person name="Barry K.W."/>
            <person name="Cichocki N."/>
            <person name="Veneault-Fourrey C."/>
            <person name="LaButti K."/>
            <person name="Lindquist E.A."/>
            <person name="Lipzen A."/>
            <person name="Lundell T."/>
            <person name="Morin E."/>
            <person name="Murat C."/>
            <person name="Riley R."/>
            <person name="Ohm R."/>
            <person name="Sun H."/>
            <person name="Tunlid A."/>
            <person name="Henrissat B."/>
            <person name="Grigoriev I.V."/>
            <person name="Hibbett D.S."/>
            <person name="Martin F."/>
        </authorList>
    </citation>
    <scope>NUCLEOTIDE SEQUENCE [LARGE SCALE GENOMIC DNA]</scope>
    <source>
        <strain evidence="2">UH-Slu-Lm8-n1</strain>
    </source>
</reference>
<accession>A0A0D0AE37</accession>
<dbReference type="InParanoid" id="A0A0D0AE37"/>
<dbReference type="Pfam" id="PF14223">
    <property type="entry name" value="Retrotran_gag_2"/>
    <property type="match status" value="1"/>
</dbReference>
<name>A0A0D0AE37_9AGAM</name>
<organism evidence="1 2">
    <name type="scientific">Suillus luteus UH-Slu-Lm8-n1</name>
    <dbReference type="NCBI Taxonomy" id="930992"/>
    <lineage>
        <taxon>Eukaryota</taxon>
        <taxon>Fungi</taxon>
        <taxon>Dikarya</taxon>
        <taxon>Basidiomycota</taxon>
        <taxon>Agaricomycotina</taxon>
        <taxon>Agaricomycetes</taxon>
        <taxon>Agaricomycetidae</taxon>
        <taxon>Boletales</taxon>
        <taxon>Suillineae</taxon>
        <taxon>Suillaceae</taxon>
        <taxon>Suillus</taxon>
    </lineage>
</organism>
<keyword evidence="2" id="KW-1185">Reference proteome</keyword>
<dbReference type="OrthoDB" id="119257at2759"/>
<dbReference type="HOGENOM" id="CLU_048314_1_1_1"/>
<evidence type="ECO:0008006" key="3">
    <source>
        <dbReference type="Google" id="ProtNLM"/>
    </source>
</evidence>